<dbReference type="InterPro" id="IPR045119">
    <property type="entry name" value="SUN1-5"/>
</dbReference>
<dbReference type="Proteomes" id="UP000230002">
    <property type="component" value="Unassembled WGS sequence"/>
</dbReference>
<keyword evidence="3" id="KW-1133">Transmembrane helix</keyword>
<dbReference type="GO" id="GO:0005635">
    <property type="term" value="C:nuclear envelope"/>
    <property type="evidence" value="ECO:0007669"/>
    <property type="project" value="TreeGrafter"/>
</dbReference>
<evidence type="ECO:0000256" key="1">
    <source>
        <dbReference type="ARBA" id="ARBA00004370"/>
    </source>
</evidence>
<organism evidence="6 7">
    <name type="scientific">Ganoderma sinense ZZ0214-1</name>
    <dbReference type="NCBI Taxonomy" id="1077348"/>
    <lineage>
        <taxon>Eukaryota</taxon>
        <taxon>Fungi</taxon>
        <taxon>Dikarya</taxon>
        <taxon>Basidiomycota</taxon>
        <taxon>Agaricomycotina</taxon>
        <taxon>Agaricomycetes</taxon>
        <taxon>Polyporales</taxon>
        <taxon>Polyporaceae</taxon>
        <taxon>Ganoderma</taxon>
    </lineage>
</organism>
<feature type="domain" description="SUN" evidence="5">
    <location>
        <begin position="1"/>
        <end position="196"/>
    </location>
</feature>
<sequence length="196" mass="21672">MVVRDGLASHIGRRDYALAADGGNIVSRLTSGPASMPGSPETHPALVLLRDNLHGGRCWVIEGTQAQVSICTPERIRLRSVTIDHVPQQVAEDPKQAPRRMRVWGAVDGRENMAEYAGYLASTSSVLRDGPVITQGWTFLHLVDFEYDLFGTNHVQTFPLDSSVWDLKMDFGVFVVEILDNWGSSRCMPGVTLYKC</sequence>
<dbReference type="PANTHER" id="PTHR12911">
    <property type="entry name" value="SAD1/UNC-84-LIKE PROTEIN-RELATED"/>
    <property type="match status" value="1"/>
</dbReference>
<gene>
    <name evidence="6" type="ORF">GSI_08509</name>
</gene>
<evidence type="ECO:0000256" key="4">
    <source>
        <dbReference type="ARBA" id="ARBA00023136"/>
    </source>
</evidence>
<comment type="subcellular location">
    <subcellularLocation>
        <location evidence="1">Membrane</location>
    </subcellularLocation>
</comment>
<dbReference type="AlphaFoldDB" id="A0A2G8S3Y2"/>
<comment type="caution">
    <text evidence="6">The sequence shown here is derived from an EMBL/GenBank/DDBJ whole genome shotgun (WGS) entry which is preliminary data.</text>
</comment>
<dbReference type="OrthoDB" id="342281at2759"/>
<dbReference type="GO" id="GO:0043495">
    <property type="term" value="F:protein-membrane adaptor activity"/>
    <property type="evidence" value="ECO:0007669"/>
    <property type="project" value="TreeGrafter"/>
</dbReference>
<proteinExistence type="predicted"/>
<reference evidence="6 7" key="1">
    <citation type="journal article" date="2015" name="Sci. Rep.">
        <title>Chromosome-level genome map provides insights into diverse defense mechanisms in the medicinal fungus Ganoderma sinense.</title>
        <authorList>
            <person name="Zhu Y."/>
            <person name="Xu J."/>
            <person name="Sun C."/>
            <person name="Zhou S."/>
            <person name="Xu H."/>
            <person name="Nelson D.R."/>
            <person name="Qian J."/>
            <person name="Song J."/>
            <person name="Luo H."/>
            <person name="Xiang L."/>
            <person name="Li Y."/>
            <person name="Xu Z."/>
            <person name="Ji A."/>
            <person name="Wang L."/>
            <person name="Lu S."/>
            <person name="Hayward A."/>
            <person name="Sun W."/>
            <person name="Li X."/>
            <person name="Schwartz D.C."/>
            <person name="Wang Y."/>
            <person name="Chen S."/>
        </authorList>
    </citation>
    <scope>NUCLEOTIDE SEQUENCE [LARGE SCALE GENOMIC DNA]</scope>
    <source>
        <strain evidence="6 7">ZZ0214-1</strain>
    </source>
</reference>
<dbReference type="EMBL" id="AYKW01000023">
    <property type="protein sequence ID" value="PIL28471.1"/>
    <property type="molecule type" value="Genomic_DNA"/>
</dbReference>
<keyword evidence="7" id="KW-1185">Reference proteome</keyword>
<dbReference type="STRING" id="1077348.A0A2G8S3Y2"/>
<dbReference type="Pfam" id="PF07738">
    <property type="entry name" value="Sad1_UNC"/>
    <property type="match status" value="1"/>
</dbReference>
<accession>A0A2G8S3Y2</accession>
<dbReference type="Gene3D" id="2.60.120.260">
    <property type="entry name" value="Galactose-binding domain-like"/>
    <property type="match status" value="1"/>
</dbReference>
<dbReference type="GO" id="GO:0016020">
    <property type="term" value="C:membrane"/>
    <property type="evidence" value="ECO:0007669"/>
    <property type="project" value="UniProtKB-SubCell"/>
</dbReference>
<dbReference type="PROSITE" id="PS51469">
    <property type="entry name" value="SUN"/>
    <property type="match status" value="1"/>
</dbReference>
<evidence type="ECO:0000259" key="5">
    <source>
        <dbReference type="PROSITE" id="PS51469"/>
    </source>
</evidence>
<keyword evidence="4" id="KW-0472">Membrane</keyword>
<evidence type="ECO:0000313" key="6">
    <source>
        <dbReference type="EMBL" id="PIL28471.1"/>
    </source>
</evidence>
<name>A0A2G8S3Y2_9APHY</name>
<evidence type="ECO:0000256" key="3">
    <source>
        <dbReference type="ARBA" id="ARBA00022989"/>
    </source>
</evidence>
<evidence type="ECO:0000313" key="7">
    <source>
        <dbReference type="Proteomes" id="UP000230002"/>
    </source>
</evidence>
<dbReference type="PANTHER" id="PTHR12911:SF8">
    <property type="entry name" value="KLAROID PROTEIN-RELATED"/>
    <property type="match status" value="1"/>
</dbReference>
<evidence type="ECO:0000256" key="2">
    <source>
        <dbReference type="ARBA" id="ARBA00022692"/>
    </source>
</evidence>
<keyword evidence="2" id="KW-0812">Transmembrane</keyword>
<dbReference type="InterPro" id="IPR012919">
    <property type="entry name" value="SUN_dom"/>
</dbReference>
<protein>
    <recommendedName>
        <fullName evidence="5">SUN domain-containing protein</fullName>
    </recommendedName>
</protein>